<proteinExistence type="inferred from homology"/>
<evidence type="ECO:0000256" key="6">
    <source>
        <dbReference type="ARBA" id="ARBA00023002"/>
    </source>
</evidence>
<feature type="domain" description="ATP-cone" evidence="8">
    <location>
        <begin position="11"/>
        <end position="101"/>
    </location>
</feature>
<dbReference type="SUPFAM" id="SSF48168">
    <property type="entry name" value="R1 subunit of ribonucleotide reductase, N-terminal domain"/>
    <property type="match status" value="1"/>
</dbReference>
<dbReference type="NCBIfam" id="TIGR02506">
    <property type="entry name" value="NrdE_NrdA"/>
    <property type="match status" value="1"/>
</dbReference>
<keyword evidence="4" id="KW-0547">Nucleotide-binding</keyword>
<evidence type="ECO:0000256" key="1">
    <source>
        <dbReference type="ARBA" id="ARBA00010406"/>
    </source>
</evidence>
<evidence type="ECO:0000256" key="3">
    <source>
        <dbReference type="ARBA" id="ARBA00022533"/>
    </source>
</evidence>
<reference evidence="9" key="1">
    <citation type="journal article" date="2020" name="Nature">
        <title>Giant virus diversity and host interactions through global metagenomics.</title>
        <authorList>
            <person name="Schulz F."/>
            <person name="Roux S."/>
            <person name="Paez-Espino D."/>
            <person name="Jungbluth S."/>
            <person name="Walsh D.A."/>
            <person name="Denef V.J."/>
            <person name="McMahon K.D."/>
            <person name="Konstantinidis K.T."/>
            <person name="Eloe-Fadrosh E.A."/>
            <person name="Kyrpides N.C."/>
            <person name="Woyke T."/>
        </authorList>
    </citation>
    <scope>NUCLEOTIDE SEQUENCE</scope>
    <source>
        <strain evidence="9">GVMAG-S-ERX556049-19</strain>
    </source>
</reference>
<dbReference type="GO" id="GO:0009263">
    <property type="term" value="P:deoxyribonucleotide biosynthetic process"/>
    <property type="evidence" value="ECO:0007669"/>
    <property type="project" value="UniProtKB-KW"/>
</dbReference>
<organism evidence="9">
    <name type="scientific">viral metagenome</name>
    <dbReference type="NCBI Taxonomy" id="1070528"/>
    <lineage>
        <taxon>unclassified sequences</taxon>
        <taxon>metagenomes</taxon>
        <taxon>organismal metagenomes</taxon>
    </lineage>
</organism>
<dbReference type="SUPFAM" id="SSF51998">
    <property type="entry name" value="PFL-like glycyl radical enzymes"/>
    <property type="match status" value="2"/>
</dbReference>
<dbReference type="InterPro" id="IPR013509">
    <property type="entry name" value="RNR_lsu_N"/>
</dbReference>
<keyword evidence="5" id="KW-0067">ATP-binding</keyword>
<dbReference type="GO" id="GO:0005524">
    <property type="term" value="F:ATP binding"/>
    <property type="evidence" value="ECO:0007669"/>
    <property type="project" value="UniProtKB-KW"/>
</dbReference>
<dbReference type="PROSITE" id="PS00089">
    <property type="entry name" value="RIBORED_LARGE"/>
    <property type="match status" value="1"/>
</dbReference>
<evidence type="ECO:0000256" key="2">
    <source>
        <dbReference type="ARBA" id="ARBA00012274"/>
    </source>
</evidence>
<dbReference type="InterPro" id="IPR039718">
    <property type="entry name" value="Rrm1"/>
</dbReference>
<protein>
    <recommendedName>
        <fullName evidence="2">ribonucleoside-diphosphate reductase</fullName>
        <ecNumber evidence="2">1.17.4.1</ecNumber>
    </recommendedName>
</protein>
<keyword evidence="7" id="KW-0215">Deoxyribonucleotide synthesis</keyword>
<dbReference type="EC" id="1.17.4.1" evidence="2"/>
<dbReference type="InterPro" id="IPR005144">
    <property type="entry name" value="ATP-cone_dom"/>
</dbReference>
<dbReference type="PROSITE" id="PS51161">
    <property type="entry name" value="ATP_CONE"/>
    <property type="match status" value="1"/>
</dbReference>
<dbReference type="GO" id="GO:0005971">
    <property type="term" value="C:ribonucleoside-diphosphate reductase complex"/>
    <property type="evidence" value="ECO:0007669"/>
    <property type="project" value="TreeGrafter"/>
</dbReference>
<evidence type="ECO:0000313" key="9">
    <source>
        <dbReference type="EMBL" id="QHT37734.1"/>
    </source>
</evidence>
<dbReference type="PRINTS" id="PR01183">
    <property type="entry name" value="RIBORDTASEM1"/>
</dbReference>
<dbReference type="PANTHER" id="PTHR11573">
    <property type="entry name" value="RIBONUCLEOSIDE-DIPHOSPHATE REDUCTASE LARGE CHAIN"/>
    <property type="match status" value="1"/>
</dbReference>
<evidence type="ECO:0000259" key="8">
    <source>
        <dbReference type="PROSITE" id="PS51161"/>
    </source>
</evidence>
<dbReference type="UniPathway" id="UPA00326"/>
<keyword evidence="3" id="KW-0021">Allosteric enzyme</keyword>
<evidence type="ECO:0000256" key="5">
    <source>
        <dbReference type="ARBA" id="ARBA00022840"/>
    </source>
</evidence>
<name>A0A6C0F9H9_9ZZZZ</name>
<evidence type="ECO:0000256" key="7">
    <source>
        <dbReference type="ARBA" id="ARBA00023116"/>
    </source>
</evidence>
<evidence type="ECO:0000256" key="4">
    <source>
        <dbReference type="ARBA" id="ARBA00022741"/>
    </source>
</evidence>
<accession>A0A6C0F9H9</accession>
<dbReference type="AlphaFoldDB" id="A0A6C0F9H9"/>
<dbReference type="Gene3D" id="3.20.70.20">
    <property type="match status" value="1"/>
</dbReference>
<dbReference type="GO" id="GO:0004748">
    <property type="term" value="F:ribonucleoside-diphosphate reductase activity, thioredoxin disulfide as acceptor"/>
    <property type="evidence" value="ECO:0007669"/>
    <property type="project" value="UniProtKB-EC"/>
</dbReference>
<sequence>MSGFAEDNDDMFVTKRNGNQEVVSFDKISTRIKKLGQEANIKVNYTALVMKVIDQLHSGIHTTKIDELSAEQCASMSSTHPDYNILAGRITISNHHKNTNESFYSVMNDLYNYQDKHDKHSPLISASLMDVVEENKEKIENLIDYERDYLIDYFGFKTLERAYLMKINKKTVERPQHMWMRVSLGIHGNDFERAIQTYNFMSQKYFTHATPTLFNAGTPHPQLSSCYLLGMESDSIEGIYNTLKECALISKWAGGIGLHIHNVRASGSHIRGTNGMSNGIVPMLKVFNNTAKYVDQGGGKRNGSFAIYLEPWHADIELFLQMRKNHGDEELKARDLFYALWVSDLFMQRMKNDGEWTLMCPDECPGLADVYGDEFVELYTKYENEGKGRKTMKARDLWFQIMDAQMETGTPYLVYKDAANRKSNQKNLGTIKSSNLCSEIIEYSDGNETAVCNLASIALPAFVETNEYGSLFYNYDKLHEVAKIVTFNLNRIIDVNFYPTEKTKRSNMKHRPIGIGVQGLADVFMQLDLAFSSDKAKELNKMIFETIYHAALESSNEIAIERYNEVKEKRYDQVVLNTTVYNLFNDYEKNKWNDMDERKTIVGSYSTFEGSPASRGELQFDLWNTTPIHGRYDWDKLKESIKTYGLRNSLLMAPMPTASTSQILGYNECIEPITSNIYSRRTIAGEFILANKYLMRDLLKLDLWNDKIKNNIIANDGSIQHLDMIPEHIREKYRTVWEIPMRNLIDMAADRGMYICQSQSLNLWLEDPNYNNLTSMHFYSWSKGLKTGIYYLRRRARHQAQQFTIEPEKVQNSNNLGEGVEDEICEMCSA</sequence>
<dbReference type="EMBL" id="MN738820">
    <property type="protein sequence ID" value="QHT37734.1"/>
    <property type="molecule type" value="Genomic_DNA"/>
</dbReference>
<dbReference type="InterPro" id="IPR000788">
    <property type="entry name" value="RNR_lg_C"/>
</dbReference>
<dbReference type="CDD" id="cd01679">
    <property type="entry name" value="RNR_I"/>
    <property type="match status" value="1"/>
</dbReference>
<dbReference type="PANTHER" id="PTHR11573:SF6">
    <property type="entry name" value="RIBONUCLEOSIDE-DIPHOSPHATE REDUCTASE LARGE SUBUNIT"/>
    <property type="match status" value="1"/>
</dbReference>
<comment type="similarity">
    <text evidence="1">Belongs to the ribonucleoside diphosphate reductase large chain family.</text>
</comment>
<dbReference type="Pfam" id="PF00317">
    <property type="entry name" value="Ribonuc_red_lgN"/>
    <property type="match status" value="1"/>
</dbReference>
<dbReference type="InterPro" id="IPR013346">
    <property type="entry name" value="NrdE_NrdA_C"/>
</dbReference>
<dbReference type="Pfam" id="PF03477">
    <property type="entry name" value="ATP-cone"/>
    <property type="match status" value="1"/>
</dbReference>
<keyword evidence="6" id="KW-0560">Oxidoreductase</keyword>
<dbReference type="InterPro" id="IPR008926">
    <property type="entry name" value="RNR_R1-su_N"/>
</dbReference>
<dbReference type="Pfam" id="PF02867">
    <property type="entry name" value="Ribonuc_red_lgC"/>
    <property type="match status" value="1"/>
</dbReference>